<feature type="domain" description="C2" evidence="2">
    <location>
        <begin position="188"/>
        <end position="302"/>
    </location>
</feature>
<evidence type="ECO:0000256" key="1">
    <source>
        <dbReference type="SAM" id="MobiDB-lite"/>
    </source>
</evidence>
<dbReference type="PROSITE" id="PS50004">
    <property type="entry name" value="C2"/>
    <property type="match status" value="2"/>
</dbReference>
<dbReference type="AlphaFoldDB" id="A0A6L2PM59"/>
<proteinExistence type="predicted"/>
<dbReference type="GO" id="GO:0070382">
    <property type="term" value="C:exocytic vesicle"/>
    <property type="evidence" value="ECO:0007669"/>
    <property type="project" value="TreeGrafter"/>
</dbReference>
<dbReference type="Gene3D" id="2.60.40.150">
    <property type="entry name" value="C2 domain"/>
    <property type="match status" value="2"/>
</dbReference>
<dbReference type="GO" id="GO:0048488">
    <property type="term" value="P:synaptic vesicle endocytosis"/>
    <property type="evidence" value="ECO:0007669"/>
    <property type="project" value="TreeGrafter"/>
</dbReference>
<dbReference type="SUPFAM" id="SSF49562">
    <property type="entry name" value="C2 domain (Calcium/lipid-binding domain, CaLB)"/>
    <property type="match status" value="2"/>
</dbReference>
<dbReference type="GO" id="GO:0098793">
    <property type="term" value="C:presynapse"/>
    <property type="evidence" value="ECO:0007669"/>
    <property type="project" value="GOC"/>
</dbReference>
<dbReference type="GO" id="GO:0030276">
    <property type="term" value="F:clathrin binding"/>
    <property type="evidence" value="ECO:0007669"/>
    <property type="project" value="TreeGrafter"/>
</dbReference>
<accession>A0A6L2PM59</accession>
<organism evidence="3 4">
    <name type="scientific">Coptotermes formosanus</name>
    <name type="common">Formosan subterranean termite</name>
    <dbReference type="NCBI Taxonomy" id="36987"/>
    <lineage>
        <taxon>Eukaryota</taxon>
        <taxon>Metazoa</taxon>
        <taxon>Ecdysozoa</taxon>
        <taxon>Arthropoda</taxon>
        <taxon>Hexapoda</taxon>
        <taxon>Insecta</taxon>
        <taxon>Pterygota</taxon>
        <taxon>Neoptera</taxon>
        <taxon>Polyneoptera</taxon>
        <taxon>Dictyoptera</taxon>
        <taxon>Blattodea</taxon>
        <taxon>Blattoidea</taxon>
        <taxon>Termitoidae</taxon>
        <taxon>Rhinotermitidae</taxon>
        <taxon>Coptotermes</taxon>
    </lineage>
</organism>
<dbReference type="InterPro" id="IPR035892">
    <property type="entry name" value="C2_domain_sf"/>
</dbReference>
<reference evidence="4" key="1">
    <citation type="submission" date="2020-01" db="EMBL/GenBank/DDBJ databases">
        <title>Draft genome sequence of the Termite Coptotermes fromosanus.</title>
        <authorList>
            <person name="Itakura S."/>
            <person name="Yosikawa Y."/>
            <person name="Umezawa K."/>
        </authorList>
    </citation>
    <scope>NUCLEOTIDE SEQUENCE [LARGE SCALE GENOMIC DNA]</scope>
</reference>
<dbReference type="InterPro" id="IPR000008">
    <property type="entry name" value="C2_dom"/>
</dbReference>
<dbReference type="GO" id="GO:0005886">
    <property type="term" value="C:plasma membrane"/>
    <property type="evidence" value="ECO:0007669"/>
    <property type="project" value="TreeGrafter"/>
</dbReference>
<protein>
    <recommendedName>
        <fullName evidence="2">C2 domain-containing protein</fullName>
    </recommendedName>
</protein>
<dbReference type="EMBL" id="BLKM01000446">
    <property type="protein sequence ID" value="GFG33661.1"/>
    <property type="molecule type" value="Genomic_DNA"/>
</dbReference>
<name>A0A6L2PM59_COPFO</name>
<dbReference type="Pfam" id="PF00168">
    <property type="entry name" value="C2"/>
    <property type="match status" value="2"/>
</dbReference>
<comment type="caution">
    <text evidence="3">The sequence shown here is derived from an EMBL/GenBank/DDBJ whole genome shotgun (WGS) entry which is preliminary data.</text>
</comment>
<sequence>MVKFLGAIAVFIPSCFPRRKCIQTPTFACLNRGIQTPTFVCLKVHSDSDICLSQQVHSDSDIHLDATGSFKRFDPVDRDVRVAITTSSLMGNCGGSPPATASIPPQPLRPAPAPQPTRPAPAPPTVERPPEPSENLLAEVTTVSTAMVPADDPDSGEQLPPALQRAMSCDSVCSDTSVVLGDLEEPNVTGYLCVGLEYDSDSADLVVSVLEAKDLVASDNNGSIDTYVRVYLLPDKTTNMQTRTNCPSYKEKFLFGLEASEFAKRSLNFYVYASDKYSNTLIGEAELKLCDVTPRQPVTTWLTLTDTGQRGTQFGELMFSLSYLPTAERLTVVIVKARNLKFPQGRESGDPFVKVYLLQHGKKIHKKRTSTKKGERSPIFNEAMIFSVPAHTLQVSSLCLAGRIAIVGLFARYYYSPGMIWCPAVSTVTDTSLKTGLPFPENTTNHFQMCRSKAV</sequence>
<gene>
    <name evidence="3" type="ORF">Cfor_11711</name>
</gene>
<evidence type="ECO:0000313" key="3">
    <source>
        <dbReference type="EMBL" id="GFG33661.1"/>
    </source>
</evidence>
<keyword evidence="4" id="KW-1185">Reference proteome</keyword>
<dbReference type="GO" id="GO:0005509">
    <property type="term" value="F:calcium ion binding"/>
    <property type="evidence" value="ECO:0007669"/>
    <property type="project" value="TreeGrafter"/>
</dbReference>
<evidence type="ECO:0000313" key="4">
    <source>
        <dbReference type="Proteomes" id="UP000502823"/>
    </source>
</evidence>
<feature type="domain" description="C2" evidence="2">
    <location>
        <begin position="313"/>
        <end position="443"/>
    </location>
</feature>
<dbReference type="PANTHER" id="PTHR10024:SF252">
    <property type="entry name" value="SYNAPTOTAGMIN-12"/>
    <property type="match status" value="1"/>
</dbReference>
<dbReference type="GO" id="GO:0001786">
    <property type="term" value="F:phosphatidylserine binding"/>
    <property type="evidence" value="ECO:0007669"/>
    <property type="project" value="TreeGrafter"/>
</dbReference>
<dbReference type="PANTHER" id="PTHR10024">
    <property type="entry name" value="SYNAPTOTAGMIN"/>
    <property type="match status" value="1"/>
</dbReference>
<evidence type="ECO:0000259" key="2">
    <source>
        <dbReference type="PROSITE" id="PS50004"/>
    </source>
</evidence>
<dbReference type="InParanoid" id="A0A6L2PM59"/>
<feature type="region of interest" description="Disordered" evidence="1">
    <location>
        <begin position="91"/>
        <end position="132"/>
    </location>
</feature>
<dbReference type="SMART" id="SM00239">
    <property type="entry name" value="C2"/>
    <property type="match status" value="2"/>
</dbReference>
<dbReference type="GO" id="GO:0000149">
    <property type="term" value="F:SNARE binding"/>
    <property type="evidence" value="ECO:0007669"/>
    <property type="project" value="TreeGrafter"/>
</dbReference>
<dbReference type="OrthoDB" id="67700at2759"/>
<dbReference type="Proteomes" id="UP000502823">
    <property type="component" value="Unassembled WGS sequence"/>
</dbReference>
<feature type="compositionally biased region" description="Pro residues" evidence="1">
    <location>
        <begin position="104"/>
        <end position="127"/>
    </location>
</feature>
<dbReference type="GO" id="GO:0005544">
    <property type="term" value="F:calcium-dependent phospholipid binding"/>
    <property type="evidence" value="ECO:0007669"/>
    <property type="project" value="TreeGrafter"/>
</dbReference>
<dbReference type="GO" id="GO:0048791">
    <property type="term" value="P:calcium ion-regulated exocytosis of neurotransmitter"/>
    <property type="evidence" value="ECO:0007669"/>
    <property type="project" value="TreeGrafter"/>
</dbReference>